<proteinExistence type="predicted"/>
<dbReference type="EMBL" id="AP014569">
    <property type="protein sequence ID" value="BAO83031.1"/>
    <property type="molecule type" value="Genomic_DNA"/>
</dbReference>
<evidence type="ECO:0000313" key="3">
    <source>
        <dbReference type="Proteomes" id="UP000066014"/>
    </source>
</evidence>
<name>A0A060NKL6_9BURK</name>
<reference evidence="2 3" key="1">
    <citation type="journal article" date="2014" name="Nat. Commun.">
        <title>Physiological and genomic features of highly alkaliphilic hydrogen-utilizing Betaproteobacteria from a continental serpentinizing site.</title>
        <authorList>
            <person name="Suzuki S."/>
            <person name="Kuenen J.G."/>
            <person name="Schipper K."/>
            <person name="van der Velde S."/>
            <person name="Ishii S."/>
            <person name="Wu A."/>
            <person name="Sorokin D.Y."/>
            <person name="Tenney A."/>
            <person name="Meng X.Y."/>
            <person name="Morrill P.L."/>
            <person name="Kamagata Y."/>
            <person name="Muyzer G."/>
            <person name="Nealson K.H."/>
        </authorList>
    </citation>
    <scope>NUCLEOTIDE SEQUENCE [LARGE SCALE GENOMIC DNA]</scope>
    <source>
        <strain evidence="2 3">B1</strain>
    </source>
</reference>
<protein>
    <submittedName>
        <fullName evidence="2">Deoxyribose-phosphate aldolase</fullName>
    </submittedName>
</protein>
<dbReference type="Pfam" id="PF24390">
    <property type="entry name" value="PRTase-CE"/>
    <property type="match status" value="1"/>
</dbReference>
<dbReference type="InterPro" id="IPR056920">
    <property type="entry name" value="PRTase-CE"/>
</dbReference>
<accession>A0A060NKL6</accession>
<feature type="domain" description="PRTase-CE" evidence="1">
    <location>
        <begin position="222"/>
        <end position="397"/>
    </location>
</feature>
<dbReference type="STRING" id="1458426.SMCB_0803"/>
<dbReference type="HOGENOM" id="CLU_730885_0_0_4"/>
<dbReference type="AlphaFoldDB" id="A0A060NKL6"/>
<evidence type="ECO:0000313" key="2">
    <source>
        <dbReference type="EMBL" id="BAO83031.1"/>
    </source>
</evidence>
<dbReference type="KEGG" id="cbab:SMCB_0803"/>
<sequence>MKDENAQHLLAKVMGWQDQEVVLENVPVLRLLADYKYDGYQRFGPGKRFVESLALWLNQFDMPDRAAALDFVLKRLVYVSDDELSHLVQHAYPDVIVQERIRLVAEEKGIPTYRVGEICRNPRFQELQFKSLYLGLSDGARTNELRRFSDGEISNEQIWQAYELGEAKADDMLDALGKALTKAPASKPLENDEIWRLYDAGDKAEANRLLDSLRVKPASGACQQQAKFTLVWLMDDFSGSGNTYIRFDNEKGKFKGKIKKIYERLHQGDLIDTTHYEVFLLLYVATRQAIDHIEYWSERFTSENNYKPLQVRVLCVIEPEVGLTQAVPTELQSILTNPKYYDPVAFDEHIEVGGTTTAQLGFAGCALPVVLSHNTPNNSVYVLWGSEAHGFPGLFPRVSRHKEF</sequence>
<dbReference type="RefSeq" id="WP_052468405.1">
    <property type="nucleotide sequence ID" value="NZ_AP014569.1"/>
</dbReference>
<gene>
    <name evidence="2" type="ORF">SMCB_0803</name>
</gene>
<evidence type="ECO:0000259" key="1">
    <source>
        <dbReference type="Pfam" id="PF24390"/>
    </source>
</evidence>
<organism evidence="2 3">
    <name type="scientific">Serpentinimonas maccroryi</name>
    <dbReference type="NCBI Taxonomy" id="1458426"/>
    <lineage>
        <taxon>Bacteria</taxon>
        <taxon>Pseudomonadati</taxon>
        <taxon>Pseudomonadota</taxon>
        <taxon>Betaproteobacteria</taxon>
        <taxon>Burkholderiales</taxon>
        <taxon>Comamonadaceae</taxon>
        <taxon>Serpentinimonas</taxon>
    </lineage>
</organism>
<keyword evidence="3" id="KW-1185">Reference proteome</keyword>
<dbReference type="Proteomes" id="UP000066014">
    <property type="component" value="Chromosome"/>
</dbReference>
<dbReference type="OrthoDB" id="8427993at2"/>